<evidence type="ECO:0000256" key="1">
    <source>
        <dbReference type="ARBA" id="ARBA00004651"/>
    </source>
</evidence>
<keyword evidence="8" id="KW-0812">Transmembrane</keyword>
<dbReference type="Pfam" id="PF06580">
    <property type="entry name" value="His_kinase"/>
    <property type="match status" value="1"/>
</dbReference>
<dbReference type="InterPro" id="IPR003594">
    <property type="entry name" value="HATPase_dom"/>
</dbReference>
<evidence type="ECO:0000256" key="3">
    <source>
        <dbReference type="ARBA" id="ARBA00022553"/>
    </source>
</evidence>
<dbReference type="Gene3D" id="6.10.340.10">
    <property type="match status" value="1"/>
</dbReference>
<keyword evidence="4" id="KW-0808">Transferase</keyword>
<dbReference type="InterPro" id="IPR050640">
    <property type="entry name" value="Bact_2-comp_sensor_kinase"/>
</dbReference>
<evidence type="ECO:0000256" key="8">
    <source>
        <dbReference type="SAM" id="Phobius"/>
    </source>
</evidence>
<name>A0A9X4QT25_9BACL</name>
<dbReference type="Proteomes" id="UP001153404">
    <property type="component" value="Unassembled WGS sequence"/>
</dbReference>
<evidence type="ECO:0000256" key="4">
    <source>
        <dbReference type="ARBA" id="ARBA00022679"/>
    </source>
</evidence>
<dbReference type="EMBL" id="JAPDIA010000003">
    <property type="protein sequence ID" value="MDG0810671.1"/>
    <property type="molecule type" value="Genomic_DNA"/>
</dbReference>
<evidence type="ECO:0000313" key="10">
    <source>
        <dbReference type="EMBL" id="MDG0810671.1"/>
    </source>
</evidence>
<dbReference type="GO" id="GO:0005886">
    <property type="term" value="C:plasma membrane"/>
    <property type="evidence" value="ECO:0007669"/>
    <property type="project" value="UniProtKB-SubCell"/>
</dbReference>
<feature type="domain" description="HAMP" evidence="9">
    <location>
        <begin position="315"/>
        <end position="367"/>
    </location>
</feature>
<gene>
    <name evidence="10" type="ORF">OMP40_15795</name>
</gene>
<feature type="transmembrane region" description="Helical" evidence="8">
    <location>
        <begin position="294"/>
        <end position="313"/>
    </location>
</feature>
<proteinExistence type="predicted"/>
<reference evidence="10" key="1">
    <citation type="submission" date="2022-10" db="EMBL/GenBank/DDBJ databases">
        <title>Comparative genomic analysis of Cohnella hashimotonis sp. nov., isolated from the International Space Station.</title>
        <authorList>
            <person name="Simpson A."/>
            <person name="Venkateswaran K."/>
        </authorList>
    </citation>
    <scope>NUCLEOTIDE SEQUENCE</scope>
    <source>
        <strain evidence="10">DSM 28161</strain>
    </source>
</reference>
<keyword evidence="7" id="KW-0175">Coiled coil</keyword>
<evidence type="ECO:0000256" key="2">
    <source>
        <dbReference type="ARBA" id="ARBA00022475"/>
    </source>
</evidence>
<dbReference type="InterPro" id="IPR003660">
    <property type="entry name" value="HAMP_dom"/>
</dbReference>
<evidence type="ECO:0000256" key="7">
    <source>
        <dbReference type="SAM" id="Coils"/>
    </source>
</evidence>
<dbReference type="PROSITE" id="PS50885">
    <property type="entry name" value="HAMP"/>
    <property type="match status" value="1"/>
</dbReference>
<evidence type="ECO:0000259" key="9">
    <source>
        <dbReference type="PROSITE" id="PS50885"/>
    </source>
</evidence>
<comment type="subcellular location">
    <subcellularLocation>
        <location evidence="1">Cell membrane</location>
        <topology evidence="1">Multi-pass membrane protein</topology>
    </subcellularLocation>
</comment>
<evidence type="ECO:0000313" key="11">
    <source>
        <dbReference type="Proteomes" id="UP001153404"/>
    </source>
</evidence>
<dbReference type="SUPFAM" id="SSF55874">
    <property type="entry name" value="ATPase domain of HSP90 chaperone/DNA topoisomerase II/histidine kinase"/>
    <property type="match status" value="1"/>
</dbReference>
<dbReference type="AlphaFoldDB" id="A0A9X4QT25"/>
<dbReference type="Gene3D" id="3.30.565.10">
    <property type="entry name" value="Histidine kinase-like ATPase, C-terminal domain"/>
    <property type="match status" value="1"/>
</dbReference>
<dbReference type="InterPro" id="IPR036890">
    <property type="entry name" value="HATPase_C_sf"/>
</dbReference>
<dbReference type="GO" id="GO:0000155">
    <property type="term" value="F:phosphorelay sensor kinase activity"/>
    <property type="evidence" value="ECO:0007669"/>
    <property type="project" value="InterPro"/>
</dbReference>
<dbReference type="InterPro" id="IPR010559">
    <property type="entry name" value="Sig_transdc_His_kin_internal"/>
</dbReference>
<keyword evidence="11" id="KW-1185">Reference proteome</keyword>
<feature type="transmembrane region" description="Helical" evidence="8">
    <location>
        <begin position="21"/>
        <end position="44"/>
    </location>
</feature>
<feature type="coiled-coil region" evidence="7">
    <location>
        <begin position="341"/>
        <end position="394"/>
    </location>
</feature>
<keyword evidence="5 10" id="KW-0418">Kinase</keyword>
<keyword evidence="3" id="KW-0597">Phosphoprotein</keyword>
<dbReference type="PANTHER" id="PTHR34220">
    <property type="entry name" value="SENSOR HISTIDINE KINASE YPDA"/>
    <property type="match status" value="1"/>
</dbReference>
<dbReference type="SUPFAM" id="SSF158472">
    <property type="entry name" value="HAMP domain-like"/>
    <property type="match status" value="1"/>
</dbReference>
<evidence type="ECO:0000256" key="6">
    <source>
        <dbReference type="ARBA" id="ARBA00023136"/>
    </source>
</evidence>
<keyword evidence="2" id="KW-1003">Cell membrane</keyword>
<accession>A0A9X4QT25</accession>
<dbReference type="SMART" id="SM00304">
    <property type="entry name" value="HAMP"/>
    <property type="match status" value="1"/>
</dbReference>
<comment type="caution">
    <text evidence="10">The sequence shown here is derived from an EMBL/GenBank/DDBJ whole genome shotgun (WGS) entry which is preliminary data.</text>
</comment>
<dbReference type="Pfam" id="PF02518">
    <property type="entry name" value="HATPase_c"/>
    <property type="match status" value="1"/>
</dbReference>
<protein>
    <submittedName>
        <fullName evidence="10">Sensor histidine kinase</fullName>
    </submittedName>
</protein>
<dbReference type="Pfam" id="PF00672">
    <property type="entry name" value="HAMP"/>
    <property type="match status" value="1"/>
</dbReference>
<keyword evidence="6 8" id="KW-0472">Membrane</keyword>
<dbReference type="PANTHER" id="PTHR34220:SF7">
    <property type="entry name" value="SENSOR HISTIDINE KINASE YPDA"/>
    <property type="match status" value="1"/>
</dbReference>
<evidence type="ECO:0000256" key="5">
    <source>
        <dbReference type="ARBA" id="ARBA00022777"/>
    </source>
</evidence>
<keyword evidence="8" id="KW-1133">Transmembrane helix</keyword>
<organism evidence="10 11">
    <name type="scientific">Cohnella rhizosphaerae</name>
    <dbReference type="NCBI Taxonomy" id="1457232"/>
    <lineage>
        <taxon>Bacteria</taxon>
        <taxon>Bacillati</taxon>
        <taxon>Bacillota</taxon>
        <taxon>Bacilli</taxon>
        <taxon>Bacillales</taxon>
        <taxon>Paenibacillaceae</taxon>
        <taxon>Cohnella</taxon>
    </lineage>
</organism>
<dbReference type="RefSeq" id="WP_277532638.1">
    <property type="nucleotide sequence ID" value="NZ_JAPDIA010000003.1"/>
</dbReference>
<sequence>MGMRWIRKRSFSLNNVRLRNKMLIVYFLSVFVPVVLTNVIFYNITTNNVKKQKMRDISLAIEQIRNDFMTQVNVAVGISAVIYNDALLIEYMDKNYDVPSDYVYNYQTYIISMLNKYSPVYESIQRITLYSDNDTLIYGGQVERVTASTSEQPWYRLVRDSALSAPIVLRTASDYPGATGDMLSVVRKIGNAEAAEPWEKYMKIDLHPEAIREIFHNVTLEGDLYLLQGDAIQYSTKAGFDLAQTAGTAASPASRDTIVIDEDFGDVPYLSDWRIAGVFKESAVLEEVRKSKNFVLYLAIPNVLLPTLIIIWFSRSLNARLVRILKHMKKVKNHSFEIIARQDAEDEIGQLTAEFNRMTLQIKRLIHDVYIADIQKKELLIKRNQSQLHALQSQINPHFLFNSLETIRMRSLMKKEEETARIIHSMAKIFRKSLAWGKDWVTIRDELDLVACFLDIQKYRFGDKLDYRIEADESVLGLMIPKMTLQPLVENASIHGIEKLKEGGLIRVAVVKTAEGLVCTVSDNGAGIPPDRLASILSELERGEDIGESVGIKNVYYRLKLYYKENVGFEISSKEGEGTTFRICVKAGIGQDAIGGGVG</sequence>